<gene>
    <name evidence="2" type="ORF">OEZ85_011363</name>
</gene>
<name>A0ABY8TU05_TETOB</name>
<dbReference type="Proteomes" id="UP001244341">
    <property type="component" value="Chromosome 3b"/>
</dbReference>
<reference evidence="2 3" key="1">
    <citation type="submission" date="2023-05" db="EMBL/GenBank/DDBJ databases">
        <title>A 100% complete, gapless, phased diploid assembly of the Scenedesmus obliquus UTEX 3031 genome.</title>
        <authorList>
            <person name="Biondi T.C."/>
            <person name="Hanschen E.R."/>
            <person name="Kwon T."/>
            <person name="Eng W."/>
            <person name="Kruse C.P.S."/>
            <person name="Koehler S.I."/>
            <person name="Kunde Y."/>
            <person name="Gleasner C.D."/>
            <person name="You Mak K.T."/>
            <person name="Polle J."/>
            <person name="Hovde B.T."/>
            <person name="Starkenburg S.R."/>
        </authorList>
    </citation>
    <scope>NUCLEOTIDE SEQUENCE [LARGE SCALE GENOMIC DNA]</scope>
    <source>
        <strain evidence="2 3">DOE0152z</strain>
    </source>
</reference>
<keyword evidence="3" id="KW-1185">Reference proteome</keyword>
<dbReference type="PANTHER" id="PTHR13318">
    <property type="entry name" value="PARTNER OF PAIRED, ISOFORM B-RELATED"/>
    <property type="match status" value="1"/>
</dbReference>
<dbReference type="EMBL" id="CP126210">
    <property type="protein sequence ID" value="WIA11236.1"/>
    <property type="molecule type" value="Genomic_DNA"/>
</dbReference>
<dbReference type="PANTHER" id="PTHR13318:SF190">
    <property type="entry name" value="PARTNER OF PAIRED, ISOFORM B"/>
    <property type="match status" value="1"/>
</dbReference>
<evidence type="ECO:0000256" key="1">
    <source>
        <dbReference type="ARBA" id="ARBA00004430"/>
    </source>
</evidence>
<protein>
    <submittedName>
        <fullName evidence="2">Uncharacterized protein</fullName>
    </submittedName>
</protein>
<dbReference type="Gene3D" id="3.80.10.10">
    <property type="entry name" value="Ribonuclease Inhibitor"/>
    <property type="match status" value="2"/>
</dbReference>
<evidence type="ECO:0000313" key="3">
    <source>
        <dbReference type="Proteomes" id="UP001244341"/>
    </source>
</evidence>
<organism evidence="2 3">
    <name type="scientific">Tetradesmus obliquus</name>
    <name type="common">Green alga</name>
    <name type="synonym">Acutodesmus obliquus</name>
    <dbReference type="NCBI Taxonomy" id="3088"/>
    <lineage>
        <taxon>Eukaryota</taxon>
        <taxon>Viridiplantae</taxon>
        <taxon>Chlorophyta</taxon>
        <taxon>core chlorophytes</taxon>
        <taxon>Chlorophyceae</taxon>
        <taxon>CS clade</taxon>
        <taxon>Sphaeropleales</taxon>
        <taxon>Scenedesmaceae</taxon>
        <taxon>Tetradesmus</taxon>
    </lineage>
</organism>
<sequence length="477" mass="49412">MDIQQQQQQQQQQSGWLWQGLGEIAASADLACCSAAAATGTATLRTTPDAWAVPLLLQPYELRRAAGLQRALACERLASLAGLGQLRVLRLVGAPAPLDVLRQLSALSQLQVLAVNAACDMPLSAAAAAAASVKDAHAAAAAAPGADAAAGSGVGEAQPGTEMGAALVKLQRLSQLTLSGVSDAACASLGQLSGLASLTQLDIKDCRELRVAALGQLSALSNLRVLKVRRLPQLRTKARAALPLELTGLRALAALALDCDLHLRDIQVLSDLLVGAVDSNVFSAVQGHPTLRRLVLGPGPQPASQLAAAAGPSVAAWGKLGTLPHLQSIKLSNTAGLMPGQDCSAALLGLSQASQLSLHQAGPFGDEHAWLLGSLFKRLQQLHLEGATALTDAGLAHLSFCPLLRLSLAGCPSVTVEGLRRLLLTCQSLQAVQLVGCTAVLPDQVEALQQAVWVVTGRRVELSWRSSKRGPGKQQHA</sequence>
<dbReference type="SUPFAM" id="SSF52047">
    <property type="entry name" value="RNI-like"/>
    <property type="match status" value="1"/>
</dbReference>
<proteinExistence type="predicted"/>
<dbReference type="InterPro" id="IPR032675">
    <property type="entry name" value="LRR_dom_sf"/>
</dbReference>
<comment type="subcellular location">
    <subcellularLocation>
        <location evidence="1">Cytoplasm</location>
        <location evidence="1">Cytoskeleton</location>
        <location evidence="1">Cilium axoneme</location>
    </subcellularLocation>
</comment>
<accession>A0ABY8TU05</accession>
<evidence type="ECO:0000313" key="2">
    <source>
        <dbReference type="EMBL" id="WIA11236.1"/>
    </source>
</evidence>